<comment type="function">
    <text evidence="3">RNA-binding nucleolar protein required for pre-rRNA processing. Involved in production of 18S rRNA and assembly of small ribosomal subunit.</text>
</comment>
<dbReference type="Gene3D" id="1.25.10.10">
    <property type="entry name" value="Leucine-rich Repeat Variant"/>
    <property type="match status" value="1"/>
</dbReference>
<dbReference type="GO" id="GO:0006417">
    <property type="term" value="P:regulation of translation"/>
    <property type="evidence" value="ECO:0007669"/>
    <property type="project" value="TreeGrafter"/>
</dbReference>
<dbReference type="AlphaFoldDB" id="A0A9P8LHG3"/>
<organism evidence="6 7">
    <name type="scientific">Trichoglossum hirsutum</name>
    <dbReference type="NCBI Taxonomy" id="265104"/>
    <lineage>
        <taxon>Eukaryota</taxon>
        <taxon>Fungi</taxon>
        <taxon>Dikarya</taxon>
        <taxon>Ascomycota</taxon>
        <taxon>Pezizomycotina</taxon>
        <taxon>Geoglossomycetes</taxon>
        <taxon>Geoglossales</taxon>
        <taxon>Geoglossaceae</taxon>
        <taxon>Trichoglossum</taxon>
    </lineage>
</organism>
<proteinExistence type="predicted"/>
<dbReference type="Pfam" id="PF08144">
    <property type="entry name" value="CPL"/>
    <property type="match status" value="1"/>
</dbReference>
<sequence>MASIKRKDSAEGQKKRVKRAKLEITPKHSKYPAKRATKHNKSDPIEESTAGGFGNEDGNSESNSDNEGCIPRARANGVAQGTVTQPDSSAGNSSSKSKESHEKQKLLARERKASKPNADLIHRSKKIWERLRRKSHVPRDERNELVAELFDIITGRVTEFVFKHDSVRVVQTALKYANLDQRKAIAMELKDSFRQLGESKYAKFLISKLLVHGDAEIRDLIVPEFYGHVRRLIKHPEASQILDDIYRGSLATSNQKSILLREWYGPEFAIFKVNNQERVSSRLSDILETSPEKRSPIMRSLFELIKQLTQKNMSGFVMLHDAMLEYFLNARQGSEEMTEFIELLKGDDDGNLLKNLAFTKSGARVVSLALAHGTAKDRKKILKAYKDYIVAIAEDTHGHQILLAAYEVVDDTVAVSKTIFPELLGKAGERSVQVAEYAVHLAARVPLLYLPAGRTKWLLPPDDLALLEEIDSRRITTSKKDPATRRHELLRAISKPLLEVVAQNVEMLVQSSFGCQFISEVLLGCEGEKAEALEAVARVAEGDPSVDGHTADSAAGGRMVKSLVMGGHYNVKSGKVDAVIPPLEFHSLLYDRIKPHLLSWAIGPSSFVVVGLLEAEGFEKKGEVLAALRKHRKQLERAATEKTAEQEKEGKFEQGRAKKSNQKPTVGNAGSKLLLEML</sequence>
<reference evidence="6" key="1">
    <citation type="submission" date="2021-03" db="EMBL/GenBank/DDBJ databases">
        <title>Comparative genomics and phylogenomic investigation of the class Geoglossomycetes provide insights into ecological specialization and systematics.</title>
        <authorList>
            <person name="Melie T."/>
            <person name="Pirro S."/>
            <person name="Miller A.N."/>
            <person name="Quandt A."/>
        </authorList>
    </citation>
    <scope>NUCLEOTIDE SEQUENCE</scope>
    <source>
        <strain evidence="6">CAQ_001_2017</strain>
    </source>
</reference>
<dbReference type="PROSITE" id="PS50303">
    <property type="entry name" value="PUM_HD"/>
    <property type="match status" value="1"/>
</dbReference>
<dbReference type="InterPro" id="IPR011989">
    <property type="entry name" value="ARM-like"/>
</dbReference>
<evidence type="ECO:0000256" key="3">
    <source>
        <dbReference type="ARBA" id="ARBA00024893"/>
    </source>
</evidence>
<dbReference type="SUPFAM" id="SSF48371">
    <property type="entry name" value="ARM repeat"/>
    <property type="match status" value="1"/>
</dbReference>
<name>A0A9P8LHG3_9PEZI</name>
<feature type="compositionally biased region" description="Basic and acidic residues" evidence="4">
    <location>
        <begin position="637"/>
        <end position="656"/>
    </location>
</feature>
<evidence type="ECO:0000256" key="1">
    <source>
        <dbReference type="ARBA" id="ARBA00022737"/>
    </source>
</evidence>
<dbReference type="EMBL" id="JAGHQM010000079">
    <property type="protein sequence ID" value="KAH0565582.1"/>
    <property type="molecule type" value="Genomic_DNA"/>
</dbReference>
<feature type="compositionally biased region" description="Basic and acidic residues" evidence="4">
    <location>
        <begin position="96"/>
        <end position="113"/>
    </location>
</feature>
<dbReference type="PANTHER" id="PTHR13389">
    <property type="entry name" value="PUMILIO HOMOLOG 3"/>
    <property type="match status" value="1"/>
</dbReference>
<evidence type="ECO:0000313" key="6">
    <source>
        <dbReference type="EMBL" id="KAH0565582.1"/>
    </source>
</evidence>
<feature type="region of interest" description="Disordered" evidence="4">
    <location>
        <begin position="637"/>
        <end position="678"/>
    </location>
</feature>
<keyword evidence="2" id="KW-0694">RNA-binding</keyword>
<feature type="compositionally biased region" description="Basic and acidic residues" evidence="4">
    <location>
        <begin position="1"/>
        <end position="26"/>
    </location>
</feature>
<dbReference type="PANTHER" id="PTHR13389:SF0">
    <property type="entry name" value="PUMILIO HOMOLOG 3"/>
    <property type="match status" value="1"/>
</dbReference>
<dbReference type="InterPro" id="IPR033133">
    <property type="entry name" value="PUM-HD"/>
</dbReference>
<dbReference type="InterPro" id="IPR016024">
    <property type="entry name" value="ARM-type_fold"/>
</dbReference>
<dbReference type="GO" id="GO:0005730">
    <property type="term" value="C:nucleolus"/>
    <property type="evidence" value="ECO:0007669"/>
    <property type="project" value="TreeGrafter"/>
</dbReference>
<dbReference type="Proteomes" id="UP000750711">
    <property type="component" value="Unassembled WGS sequence"/>
</dbReference>
<dbReference type="InterPro" id="IPR040059">
    <property type="entry name" value="PUM3"/>
</dbReference>
<comment type="caution">
    <text evidence="6">The sequence shown here is derived from an EMBL/GenBank/DDBJ whole genome shotgun (WGS) entry which is preliminary data.</text>
</comment>
<gene>
    <name evidence="6" type="ORF">GP486_001032</name>
</gene>
<keyword evidence="1" id="KW-0677">Repeat</keyword>
<feature type="region of interest" description="Disordered" evidence="4">
    <location>
        <begin position="1"/>
        <end position="116"/>
    </location>
</feature>
<evidence type="ECO:0000256" key="2">
    <source>
        <dbReference type="ARBA" id="ARBA00022884"/>
    </source>
</evidence>
<feature type="domain" description="PUM-HD" evidence="5">
    <location>
        <begin position="130"/>
        <end position="497"/>
    </location>
</feature>
<feature type="compositionally biased region" description="Low complexity" evidence="4">
    <location>
        <begin position="56"/>
        <end position="68"/>
    </location>
</feature>
<evidence type="ECO:0000259" key="5">
    <source>
        <dbReference type="PROSITE" id="PS50303"/>
    </source>
</evidence>
<feature type="compositionally biased region" description="Basic residues" evidence="4">
    <location>
        <begin position="27"/>
        <end position="39"/>
    </location>
</feature>
<dbReference type="InterPro" id="IPR001313">
    <property type="entry name" value="Pumilio_RNA-bd_rpt"/>
</dbReference>
<dbReference type="InterPro" id="IPR012959">
    <property type="entry name" value="CPL_dom"/>
</dbReference>
<keyword evidence="7" id="KW-1185">Reference proteome</keyword>
<dbReference type="SMART" id="SM00025">
    <property type="entry name" value="Pumilio"/>
    <property type="match status" value="4"/>
</dbReference>
<evidence type="ECO:0000313" key="7">
    <source>
        <dbReference type="Proteomes" id="UP000750711"/>
    </source>
</evidence>
<dbReference type="GO" id="GO:0003729">
    <property type="term" value="F:mRNA binding"/>
    <property type="evidence" value="ECO:0007669"/>
    <property type="project" value="TreeGrafter"/>
</dbReference>
<accession>A0A9P8LHG3</accession>
<protein>
    <recommendedName>
        <fullName evidence="5">PUM-HD domain-containing protein</fullName>
    </recommendedName>
</protein>
<evidence type="ECO:0000256" key="4">
    <source>
        <dbReference type="SAM" id="MobiDB-lite"/>
    </source>
</evidence>